<reference evidence="5 6" key="1">
    <citation type="submission" date="2022-08" db="EMBL/GenBank/DDBJ databases">
        <title>Reclassification of Massilia species as members of the genera Telluria, Duganella, Pseudoduganella, Mokoshia gen. nov. and Zemynaea gen. nov. using orthogonal and non-orthogonal genome-based approaches.</title>
        <authorList>
            <person name="Bowman J.P."/>
        </authorList>
    </citation>
    <scope>NUCLEOTIDE SEQUENCE [LARGE SCALE GENOMIC DNA]</scope>
    <source>
        <strain evidence="5 6">LMG 28164</strain>
    </source>
</reference>
<dbReference type="PANTHER" id="PTHR43708:SF5">
    <property type="entry name" value="CONSERVED EXPRESSED OXIDOREDUCTASE (EUROFUNG)-RELATED"/>
    <property type="match status" value="1"/>
</dbReference>
<dbReference type="Gene3D" id="3.40.50.720">
    <property type="entry name" value="NAD(P)-binding Rossmann-like Domain"/>
    <property type="match status" value="1"/>
</dbReference>
<comment type="caution">
    <text evidence="5">The sequence shown here is derived from an EMBL/GenBank/DDBJ whole genome shotgun (WGS) entry which is preliminary data.</text>
</comment>
<gene>
    <name evidence="5" type="ORF">NX782_05855</name>
</gene>
<sequence length="363" mass="38881">MIEQRLRVGLIGFGYAGKTFHAPLIRATPGLELAAVASSDAGKVRAALGADAVVFSRADELIAQADIDLVVVASPNATHVELATAALEAGKHVVVDKPFTADTAQAMQLAALASQRGRLLSVFHNRRWDSTTRTASKLLASGMLGEIRYAAMHYDRFRPQPVDRWKERAEAGGGLWMDLGPHLLDEALCYFGPPLAIQADIAAVRPGAGADDSFHARLRYADGLRVDLQASMLGALPRPRLLLQGTRGTYLKQGLDPQEAALKAGLLPAPADDAAWGIDAEDGIAMLGQEDEARRIAVPTENGAYPAYYRQLAEAIRGRAANPVPPEEAIAVMRLLDAGRASSERRCEVALASDEFPYTGRQS</sequence>
<keyword evidence="2" id="KW-0560">Oxidoreductase</keyword>
<dbReference type="PANTHER" id="PTHR43708">
    <property type="entry name" value="CONSERVED EXPRESSED OXIDOREDUCTASE (EUROFUNG)"/>
    <property type="match status" value="1"/>
</dbReference>
<dbReference type="SUPFAM" id="SSF51735">
    <property type="entry name" value="NAD(P)-binding Rossmann-fold domains"/>
    <property type="match status" value="1"/>
</dbReference>
<evidence type="ECO:0000313" key="5">
    <source>
        <dbReference type="EMBL" id="MCS0588723.1"/>
    </source>
</evidence>
<evidence type="ECO:0000256" key="1">
    <source>
        <dbReference type="ARBA" id="ARBA00010928"/>
    </source>
</evidence>
<dbReference type="InterPro" id="IPR036291">
    <property type="entry name" value="NAD(P)-bd_dom_sf"/>
</dbReference>
<organism evidence="5 6">
    <name type="scientific">Massilia norwichensis</name>
    <dbReference type="NCBI Taxonomy" id="1442366"/>
    <lineage>
        <taxon>Bacteria</taxon>
        <taxon>Pseudomonadati</taxon>
        <taxon>Pseudomonadota</taxon>
        <taxon>Betaproteobacteria</taxon>
        <taxon>Burkholderiales</taxon>
        <taxon>Oxalobacteraceae</taxon>
        <taxon>Telluria group</taxon>
        <taxon>Massilia</taxon>
    </lineage>
</organism>
<dbReference type="Proteomes" id="UP001205560">
    <property type="component" value="Unassembled WGS sequence"/>
</dbReference>
<dbReference type="InterPro" id="IPR051317">
    <property type="entry name" value="Gfo/Idh/MocA_oxidoreduct"/>
</dbReference>
<keyword evidence="6" id="KW-1185">Reference proteome</keyword>
<proteinExistence type="inferred from homology"/>
<protein>
    <submittedName>
        <fullName evidence="5">Oxidoreductase</fullName>
    </submittedName>
</protein>
<dbReference type="InterPro" id="IPR000683">
    <property type="entry name" value="Gfo/Idh/MocA-like_OxRdtase_N"/>
</dbReference>
<evidence type="ECO:0000256" key="2">
    <source>
        <dbReference type="ARBA" id="ARBA00023002"/>
    </source>
</evidence>
<dbReference type="Pfam" id="PF02894">
    <property type="entry name" value="GFO_IDH_MocA_C"/>
    <property type="match status" value="1"/>
</dbReference>
<dbReference type="EMBL" id="JANUGX010000005">
    <property type="protein sequence ID" value="MCS0588723.1"/>
    <property type="molecule type" value="Genomic_DNA"/>
</dbReference>
<dbReference type="NCBIfam" id="NF008607">
    <property type="entry name" value="PRK11579.1"/>
    <property type="match status" value="1"/>
</dbReference>
<comment type="similarity">
    <text evidence="1">Belongs to the Gfo/Idh/MocA family.</text>
</comment>
<evidence type="ECO:0000259" key="3">
    <source>
        <dbReference type="Pfam" id="PF01408"/>
    </source>
</evidence>
<name>A0ABT2A3G3_9BURK</name>
<accession>A0ABT2A3G3</accession>
<dbReference type="Gene3D" id="3.30.360.10">
    <property type="entry name" value="Dihydrodipicolinate Reductase, domain 2"/>
    <property type="match status" value="1"/>
</dbReference>
<evidence type="ECO:0000259" key="4">
    <source>
        <dbReference type="Pfam" id="PF02894"/>
    </source>
</evidence>
<feature type="domain" description="Gfo/Idh/MocA-like oxidoreductase N-terminal" evidence="3">
    <location>
        <begin position="6"/>
        <end position="124"/>
    </location>
</feature>
<evidence type="ECO:0000313" key="6">
    <source>
        <dbReference type="Proteomes" id="UP001205560"/>
    </source>
</evidence>
<dbReference type="RefSeq" id="WP_258844490.1">
    <property type="nucleotide sequence ID" value="NZ_JANUGX010000005.1"/>
</dbReference>
<dbReference type="Pfam" id="PF01408">
    <property type="entry name" value="GFO_IDH_MocA"/>
    <property type="match status" value="1"/>
</dbReference>
<feature type="domain" description="Gfo/Idh/MocA-like oxidoreductase C-terminal" evidence="4">
    <location>
        <begin position="137"/>
        <end position="350"/>
    </location>
</feature>
<dbReference type="InterPro" id="IPR004104">
    <property type="entry name" value="Gfo/Idh/MocA-like_OxRdtase_C"/>
</dbReference>
<dbReference type="SUPFAM" id="SSF55347">
    <property type="entry name" value="Glyceraldehyde-3-phosphate dehydrogenase-like, C-terminal domain"/>
    <property type="match status" value="1"/>
</dbReference>